<dbReference type="Pfam" id="PF13193">
    <property type="entry name" value="AMP-binding_C"/>
    <property type="match status" value="1"/>
</dbReference>
<dbReference type="PROSITE" id="PS00455">
    <property type="entry name" value="AMP_BINDING"/>
    <property type="match status" value="1"/>
</dbReference>
<evidence type="ECO:0000256" key="1">
    <source>
        <dbReference type="ARBA" id="ARBA00006432"/>
    </source>
</evidence>
<dbReference type="InterPro" id="IPR000873">
    <property type="entry name" value="AMP-dep_synth/lig_dom"/>
</dbReference>
<dbReference type="SUPFAM" id="SSF56801">
    <property type="entry name" value="Acetyl-CoA synthetase-like"/>
    <property type="match status" value="1"/>
</dbReference>
<dbReference type="InterPro" id="IPR045851">
    <property type="entry name" value="AMP-bd_C_sf"/>
</dbReference>
<evidence type="ECO:0000259" key="4">
    <source>
        <dbReference type="Pfam" id="PF13193"/>
    </source>
</evidence>
<dbReference type="EMBL" id="JBHTJG010000001">
    <property type="protein sequence ID" value="MFD0945407.1"/>
    <property type="molecule type" value="Genomic_DNA"/>
</dbReference>
<sequence>MSGFTAEPLATTVARWAARDPGRAALVHGERRISYAGLADDVARHARAMIAAGVRPGDRIACLAPPSPEFVVTLLAASAVGAIWVGLNPRYKLEELRYVLGDCTPRLMFARTEIDGRGYAAELTAIAQDHPAMTIVTADTQPAFLAAGEATQIAPLESRPPVGREPCMIVYTSGSTGRPKGAVLHHAGIAAFAEAQNRLWPLDPMRVLNYFPINHIGSVVDITCPALAGGGTVVLMEKFDPRESLALMARERCTLWASVPSVFQMQLDLPDFAGFDLSAVQLIVWEGAPMAEPLIRRLHAIHPRLATNYGMTEATSAILAEPPCADPEVLARSVGRPFAHAEVRLMAPDGQEGDAGEIQLRSPLAMLGYWNRPEETAQAFTADGWLRTGDIGRRLADGRYAIAGRIKEMYKSGGYNVYPLEVEAVIDGHPLVHASAVVGVPDPLWDEVGVAFVVAEPGLTAAALLEHCRAHLANYKLPKRIELRDALPLLPIGKVDKVALREAARALPPLPPAGA</sequence>
<dbReference type="InterPro" id="IPR042099">
    <property type="entry name" value="ANL_N_sf"/>
</dbReference>
<dbReference type="InterPro" id="IPR025110">
    <property type="entry name" value="AMP-bd_C"/>
</dbReference>
<organism evidence="5 6">
    <name type="scientific">Sphingomonas canadensis</name>
    <dbReference type="NCBI Taxonomy" id="1219257"/>
    <lineage>
        <taxon>Bacteria</taxon>
        <taxon>Pseudomonadati</taxon>
        <taxon>Pseudomonadota</taxon>
        <taxon>Alphaproteobacteria</taxon>
        <taxon>Sphingomonadales</taxon>
        <taxon>Sphingomonadaceae</taxon>
        <taxon>Sphingomonas</taxon>
    </lineage>
</organism>
<dbReference type="InterPro" id="IPR020845">
    <property type="entry name" value="AMP-binding_CS"/>
</dbReference>
<protein>
    <submittedName>
        <fullName evidence="5">Class I adenylate-forming enzyme family protein</fullName>
    </submittedName>
</protein>
<dbReference type="Gene3D" id="3.40.50.12780">
    <property type="entry name" value="N-terminal domain of ligase-like"/>
    <property type="match status" value="1"/>
</dbReference>
<evidence type="ECO:0000313" key="5">
    <source>
        <dbReference type="EMBL" id="MFD0945407.1"/>
    </source>
</evidence>
<feature type="domain" description="AMP-dependent synthetase/ligase" evidence="3">
    <location>
        <begin position="14"/>
        <end position="370"/>
    </location>
</feature>
<name>A0ABW3H3G3_9SPHN</name>
<evidence type="ECO:0000259" key="3">
    <source>
        <dbReference type="Pfam" id="PF00501"/>
    </source>
</evidence>
<feature type="domain" description="AMP-binding enzyme C-terminal" evidence="4">
    <location>
        <begin position="421"/>
        <end position="494"/>
    </location>
</feature>
<gene>
    <name evidence="5" type="ORF">ACFQ1E_03550</name>
</gene>
<evidence type="ECO:0000313" key="6">
    <source>
        <dbReference type="Proteomes" id="UP001596977"/>
    </source>
</evidence>
<reference evidence="6" key="1">
    <citation type="journal article" date="2019" name="Int. J. Syst. Evol. Microbiol.">
        <title>The Global Catalogue of Microorganisms (GCM) 10K type strain sequencing project: providing services to taxonomists for standard genome sequencing and annotation.</title>
        <authorList>
            <consortium name="The Broad Institute Genomics Platform"/>
            <consortium name="The Broad Institute Genome Sequencing Center for Infectious Disease"/>
            <person name="Wu L."/>
            <person name="Ma J."/>
        </authorList>
    </citation>
    <scope>NUCLEOTIDE SEQUENCE [LARGE SCALE GENOMIC DNA]</scope>
    <source>
        <strain evidence="6">CCUG 62982</strain>
    </source>
</reference>
<keyword evidence="2" id="KW-0436">Ligase</keyword>
<dbReference type="Pfam" id="PF00501">
    <property type="entry name" value="AMP-binding"/>
    <property type="match status" value="1"/>
</dbReference>
<comment type="similarity">
    <text evidence="1">Belongs to the ATP-dependent AMP-binding enzyme family.</text>
</comment>
<keyword evidence="6" id="KW-1185">Reference proteome</keyword>
<dbReference type="PANTHER" id="PTHR43201">
    <property type="entry name" value="ACYL-COA SYNTHETASE"/>
    <property type="match status" value="1"/>
</dbReference>
<dbReference type="Proteomes" id="UP001596977">
    <property type="component" value="Unassembled WGS sequence"/>
</dbReference>
<accession>A0ABW3H3G3</accession>
<dbReference type="RefSeq" id="WP_264942352.1">
    <property type="nucleotide sequence ID" value="NZ_JAPDRA010000001.1"/>
</dbReference>
<comment type="caution">
    <text evidence="5">The sequence shown here is derived from an EMBL/GenBank/DDBJ whole genome shotgun (WGS) entry which is preliminary data.</text>
</comment>
<dbReference type="PANTHER" id="PTHR43201:SF5">
    <property type="entry name" value="MEDIUM-CHAIN ACYL-COA LIGASE ACSF2, MITOCHONDRIAL"/>
    <property type="match status" value="1"/>
</dbReference>
<proteinExistence type="inferred from homology"/>
<evidence type="ECO:0000256" key="2">
    <source>
        <dbReference type="ARBA" id="ARBA00022598"/>
    </source>
</evidence>
<dbReference type="Gene3D" id="3.30.300.30">
    <property type="match status" value="1"/>
</dbReference>